<dbReference type="GO" id="GO:0009055">
    <property type="term" value="F:electron transfer activity"/>
    <property type="evidence" value="ECO:0007669"/>
    <property type="project" value="InterPro"/>
</dbReference>
<dbReference type="AlphaFoldDB" id="A0A847S006"/>
<dbReference type="Proteomes" id="UP000587991">
    <property type="component" value="Unassembled WGS sequence"/>
</dbReference>
<keyword evidence="3 6" id="KW-0479">Metal-binding</keyword>
<dbReference type="Gene3D" id="1.10.760.10">
    <property type="entry name" value="Cytochrome c-like domain"/>
    <property type="match status" value="2"/>
</dbReference>
<keyword evidence="7" id="KW-1133">Transmembrane helix</keyword>
<dbReference type="InterPro" id="IPR002323">
    <property type="entry name" value="Cyt_CIE"/>
</dbReference>
<evidence type="ECO:0000256" key="7">
    <source>
        <dbReference type="SAM" id="Phobius"/>
    </source>
</evidence>
<evidence type="ECO:0000256" key="2">
    <source>
        <dbReference type="ARBA" id="ARBA00022617"/>
    </source>
</evidence>
<dbReference type="InterPro" id="IPR036909">
    <property type="entry name" value="Cyt_c-like_dom_sf"/>
</dbReference>
<proteinExistence type="predicted"/>
<evidence type="ECO:0000259" key="8">
    <source>
        <dbReference type="PROSITE" id="PS51007"/>
    </source>
</evidence>
<feature type="domain" description="Cytochrome c" evidence="8">
    <location>
        <begin position="61"/>
        <end position="151"/>
    </location>
</feature>
<sequence length="270" mass="26986">MSADNNSMSPKQLVGLVAAGFAVPIIAGILIAKLSTSINESQPDPATMTKEAVAARVRPAGEVNAGEIVAPGMHTGKQVTESICFSCHKDGLAGSPKFGDAAAWAPRIAQGFDVLSDHAIKGFKGMPAKGGAADLTDDEIRRAVAYMGNAAGGKFTEPGVKGAEAPASGAAASAPTAAASTAPAAAPAAAAVDGKAIFSTTCTACHSGAMPNAPKLGDKAAWAPRAKQGKDTLYQHALAGFNAMPAKGGNAGLKDEEVKAAVDYMLSQAQ</sequence>
<keyword evidence="4" id="KW-0249">Electron transport</keyword>
<evidence type="ECO:0000256" key="5">
    <source>
        <dbReference type="ARBA" id="ARBA00023004"/>
    </source>
</evidence>
<reference evidence="9 10" key="1">
    <citation type="submission" date="2020-04" db="EMBL/GenBank/DDBJ databases">
        <title>Draft genome of Leeia sp. IMCC25680.</title>
        <authorList>
            <person name="Song J."/>
            <person name="Cho J.-C."/>
        </authorList>
    </citation>
    <scope>NUCLEOTIDE SEQUENCE [LARGE SCALE GENOMIC DNA]</scope>
    <source>
        <strain evidence="9 10">IMCC25680</strain>
    </source>
</reference>
<evidence type="ECO:0000256" key="3">
    <source>
        <dbReference type="ARBA" id="ARBA00022723"/>
    </source>
</evidence>
<comment type="caution">
    <text evidence="9">The sequence shown here is derived from an EMBL/GenBank/DDBJ whole genome shotgun (WGS) entry which is preliminary data.</text>
</comment>
<feature type="domain" description="Cytochrome c" evidence="8">
    <location>
        <begin position="189"/>
        <end position="269"/>
    </location>
</feature>
<accession>A0A847S006</accession>
<dbReference type="SUPFAM" id="SSF46626">
    <property type="entry name" value="Cytochrome c"/>
    <property type="match status" value="2"/>
</dbReference>
<keyword evidence="7" id="KW-0812">Transmembrane</keyword>
<dbReference type="PROSITE" id="PS51007">
    <property type="entry name" value="CYTC"/>
    <property type="match status" value="2"/>
</dbReference>
<evidence type="ECO:0000313" key="9">
    <source>
        <dbReference type="EMBL" id="NLR75241.1"/>
    </source>
</evidence>
<evidence type="ECO:0000256" key="4">
    <source>
        <dbReference type="ARBA" id="ARBA00022982"/>
    </source>
</evidence>
<name>A0A847S006_9NEIS</name>
<dbReference type="GO" id="GO:0020037">
    <property type="term" value="F:heme binding"/>
    <property type="evidence" value="ECO:0007669"/>
    <property type="project" value="InterPro"/>
</dbReference>
<evidence type="ECO:0000313" key="10">
    <source>
        <dbReference type="Proteomes" id="UP000587991"/>
    </source>
</evidence>
<gene>
    <name evidence="9" type="ORF">HF682_08720</name>
</gene>
<keyword evidence="1" id="KW-0813">Transport</keyword>
<dbReference type="GO" id="GO:0005506">
    <property type="term" value="F:iron ion binding"/>
    <property type="evidence" value="ECO:0007669"/>
    <property type="project" value="InterPro"/>
</dbReference>
<evidence type="ECO:0000256" key="6">
    <source>
        <dbReference type="PROSITE-ProRule" id="PRU00433"/>
    </source>
</evidence>
<dbReference type="InterPro" id="IPR009056">
    <property type="entry name" value="Cyt_c-like_dom"/>
</dbReference>
<keyword evidence="5 6" id="KW-0408">Iron</keyword>
<keyword evidence="7" id="KW-0472">Membrane</keyword>
<evidence type="ECO:0000256" key="1">
    <source>
        <dbReference type="ARBA" id="ARBA00022448"/>
    </source>
</evidence>
<dbReference type="PANTHER" id="PTHR40942:SF4">
    <property type="entry name" value="CYTOCHROME C5"/>
    <property type="match status" value="1"/>
</dbReference>
<dbReference type="PRINTS" id="PR00607">
    <property type="entry name" value="CYTCHROMECIE"/>
</dbReference>
<protein>
    <submittedName>
        <fullName evidence="9">Cytochrome c5 family protein</fullName>
    </submittedName>
</protein>
<feature type="transmembrane region" description="Helical" evidence="7">
    <location>
        <begin position="12"/>
        <end position="32"/>
    </location>
</feature>
<keyword evidence="10" id="KW-1185">Reference proteome</keyword>
<dbReference type="Pfam" id="PF13442">
    <property type="entry name" value="Cytochrome_CBB3"/>
    <property type="match status" value="2"/>
</dbReference>
<organism evidence="9 10">
    <name type="scientific">Leeia aquatica</name>
    <dbReference type="NCBI Taxonomy" id="2725557"/>
    <lineage>
        <taxon>Bacteria</taxon>
        <taxon>Pseudomonadati</taxon>
        <taxon>Pseudomonadota</taxon>
        <taxon>Betaproteobacteria</taxon>
        <taxon>Neisseriales</taxon>
        <taxon>Leeiaceae</taxon>
        <taxon>Leeia</taxon>
    </lineage>
</organism>
<keyword evidence="2 6" id="KW-0349">Heme</keyword>
<dbReference type="EMBL" id="JABAIM010000001">
    <property type="protein sequence ID" value="NLR75241.1"/>
    <property type="molecule type" value="Genomic_DNA"/>
</dbReference>
<dbReference type="PANTHER" id="PTHR40942">
    <property type="match status" value="1"/>
</dbReference>